<dbReference type="EMBL" id="MDZA01000428">
    <property type="protein sequence ID" value="OGX82548.1"/>
    <property type="molecule type" value="Genomic_DNA"/>
</dbReference>
<name>A0A1G1SVA4_9BACT</name>
<organism evidence="3 4">
    <name type="scientific">Hymenobacter coccineus</name>
    <dbReference type="NCBI Taxonomy" id="1908235"/>
    <lineage>
        <taxon>Bacteria</taxon>
        <taxon>Pseudomonadati</taxon>
        <taxon>Bacteroidota</taxon>
        <taxon>Cytophagia</taxon>
        <taxon>Cytophagales</taxon>
        <taxon>Hymenobacteraceae</taxon>
        <taxon>Hymenobacter</taxon>
    </lineage>
</organism>
<reference evidence="3 4" key="1">
    <citation type="submission" date="2016-08" db="EMBL/GenBank/DDBJ databases">
        <title>Hymenobacter coccineus sp. nov., Hymenobacter lapidarius sp. nov. and Hymenobacter glacialis sp. nov., isolated from Antarctic soil.</title>
        <authorList>
            <person name="Sedlacek I."/>
            <person name="Kralova S."/>
            <person name="Kyrova K."/>
            <person name="Maslanova I."/>
            <person name="Stankova E."/>
            <person name="Vrbovska V."/>
            <person name="Nemec M."/>
            <person name="Bartak M."/>
            <person name="Svec P."/>
            <person name="Busse H.-J."/>
            <person name="Pantucek R."/>
        </authorList>
    </citation>
    <scope>NUCLEOTIDE SEQUENCE [LARGE SCALE GENOMIC DNA]</scope>
    <source>
        <strain evidence="3 4">CCM 8649</strain>
    </source>
</reference>
<evidence type="ECO:0000256" key="1">
    <source>
        <dbReference type="SAM" id="MobiDB-lite"/>
    </source>
</evidence>
<evidence type="ECO:0000256" key="2">
    <source>
        <dbReference type="SAM" id="SignalP"/>
    </source>
</evidence>
<evidence type="ECO:0000313" key="3">
    <source>
        <dbReference type="EMBL" id="OGX82548.1"/>
    </source>
</evidence>
<dbReference type="AlphaFoldDB" id="A0A1G1SVA4"/>
<dbReference type="RefSeq" id="WP_070746482.1">
    <property type="nucleotide sequence ID" value="NZ_MDZA01000428.1"/>
</dbReference>
<feature type="compositionally biased region" description="Low complexity" evidence="1">
    <location>
        <begin position="80"/>
        <end position="93"/>
    </location>
</feature>
<gene>
    <name evidence="3" type="ORF">BEN49_13565</name>
</gene>
<feature type="chain" id="PRO_5009578492" description="Lipoprotein" evidence="2">
    <location>
        <begin position="23"/>
        <end position="119"/>
    </location>
</feature>
<comment type="caution">
    <text evidence="3">The sequence shown here is derived from an EMBL/GenBank/DDBJ whole genome shotgun (WGS) entry which is preliminary data.</text>
</comment>
<sequence length="119" mass="12424">MKFLSPRLLALAAAALALNACSSEPSDWRPDEKVSLDMVAPGTRISEMHASDSADMPNAAKGGAIPRPINSSAKLDERAMPNAAEAMSADAANLKGEEQKNDAAPTDGDARHQPAAEKK</sequence>
<accession>A0A1G1SVA4</accession>
<proteinExistence type="predicted"/>
<dbReference type="OrthoDB" id="887022at2"/>
<dbReference type="Proteomes" id="UP000177506">
    <property type="component" value="Unassembled WGS sequence"/>
</dbReference>
<evidence type="ECO:0008006" key="5">
    <source>
        <dbReference type="Google" id="ProtNLM"/>
    </source>
</evidence>
<feature type="signal peptide" evidence="2">
    <location>
        <begin position="1"/>
        <end position="22"/>
    </location>
</feature>
<evidence type="ECO:0000313" key="4">
    <source>
        <dbReference type="Proteomes" id="UP000177506"/>
    </source>
</evidence>
<keyword evidence="4" id="KW-1185">Reference proteome</keyword>
<keyword evidence="2" id="KW-0732">Signal</keyword>
<protein>
    <recommendedName>
        <fullName evidence="5">Lipoprotein</fullName>
    </recommendedName>
</protein>
<feature type="compositionally biased region" description="Basic and acidic residues" evidence="1">
    <location>
        <begin position="108"/>
        <end position="119"/>
    </location>
</feature>
<feature type="region of interest" description="Disordered" evidence="1">
    <location>
        <begin position="47"/>
        <end position="119"/>
    </location>
</feature>